<dbReference type="Pfam" id="PF14392">
    <property type="entry name" value="zf-CCHC_4"/>
    <property type="match status" value="1"/>
</dbReference>
<protein>
    <recommendedName>
        <fullName evidence="2">CCHC-type domain-containing protein</fullName>
    </recommendedName>
</protein>
<keyword evidence="4" id="KW-1185">Reference proteome</keyword>
<dbReference type="GO" id="GO:0008270">
    <property type="term" value="F:zinc ion binding"/>
    <property type="evidence" value="ECO:0007669"/>
    <property type="project" value="UniProtKB-KW"/>
</dbReference>
<reference evidence="4" key="1">
    <citation type="journal article" date="2019" name="Gigascience">
        <title>De novo genome assembly of the endangered Acer yangbiense, a plant species with extremely small populations endemic to Yunnan Province, China.</title>
        <authorList>
            <person name="Yang J."/>
            <person name="Wariss H.M."/>
            <person name="Tao L."/>
            <person name="Zhang R."/>
            <person name="Yun Q."/>
            <person name="Hollingsworth P."/>
            <person name="Dao Z."/>
            <person name="Luo G."/>
            <person name="Guo H."/>
            <person name="Ma Y."/>
            <person name="Sun W."/>
        </authorList>
    </citation>
    <scope>NUCLEOTIDE SEQUENCE [LARGE SCALE GENOMIC DNA]</scope>
    <source>
        <strain evidence="4">cv. Malutang</strain>
    </source>
</reference>
<dbReference type="AlphaFoldDB" id="A0A5C7HNL0"/>
<evidence type="ECO:0000313" key="4">
    <source>
        <dbReference type="Proteomes" id="UP000323000"/>
    </source>
</evidence>
<evidence type="ECO:0000259" key="2">
    <source>
        <dbReference type="PROSITE" id="PS50158"/>
    </source>
</evidence>
<dbReference type="InterPro" id="IPR025836">
    <property type="entry name" value="Zn_knuckle_CX2CX4HX4C"/>
</dbReference>
<dbReference type="PANTHER" id="PTHR31286:SF167">
    <property type="entry name" value="OS09G0268800 PROTEIN"/>
    <property type="match status" value="1"/>
</dbReference>
<keyword evidence="1" id="KW-0479">Metal-binding</keyword>
<organism evidence="3 4">
    <name type="scientific">Acer yangbiense</name>
    <dbReference type="NCBI Taxonomy" id="1000413"/>
    <lineage>
        <taxon>Eukaryota</taxon>
        <taxon>Viridiplantae</taxon>
        <taxon>Streptophyta</taxon>
        <taxon>Embryophyta</taxon>
        <taxon>Tracheophyta</taxon>
        <taxon>Spermatophyta</taxon>
        <taxon>Magnoliopsida</taxon>
        <taxon>eudicotyledons</taxon>
        <taxon>Gunneridae</taxon>
        <taxon>Pentapetalae</taxon>
        <taxon>rosids</taxon>
        <taxon>malvids</taxon>
        <taxon>Sapindales</taxon>
        <taxon>Sapindaceae</taxon>
        <taxon>Hippocastanoideae</taxon>
        <taxon>Acereae</taxon>
        <taxon>Acer</taxon>
    </lineage>
</organism>
<evidence type="ECO:0000256" key="1">
    <source>
        <dbReference type="PROSITE-ProRule" id="PRU00047"/>
    </source>
</evidence>
<dbReference type="Pfam" id="PF14111">
    <property type="entry name" value="DUF4283"/>
    <property type="match status" value="1"/>
</dbReference>
<dbReference type="InterPro" id="IPR001878">
    <property type="entry name" value="Znf_CCHC"/>
</dbReference>
<dbReference type="Proteomes" id="UP000323000">
    <property type="component" value="Chromosome 7"/>
</dbReference>
<gene>
    <name evidence="3" type="ORF">EZV62_016197</name>
</gene>
<accession>A0A5C7HNL0</accession>
<dbReference type="InterPro" id="IPR025558">
    <property type="entry name" value="DUF4283"/>
</dbReference>
<name>A0A5C7HNL0_9ROSI</name>
<keyword evidence="1" id="KW-0863">Zinc-finger</keyword>
<comment type="caution">
    <text evidence="3">The sequence shown here is derived from an EMBL/GenBank/DDBJ whole genome shotgun (WGS) entry which is preliminary data.</text>
</comment>
<feature type="domain" description="CCHC-type" evidence="2">
    <location>
        <begin position="213"/>
        <end position="228"/>
    </location>
</feature>
<keyword evidence="1" id="KW-0862">Zinc</keyword>
<dbReference type="EMBL" id="VAHF01000007">
    <property type="protein sequence ID" value="TXG58368.1"/>
    <property type="molecule type" value="Genomic_DNA"/>
</dbReference>
<dbReference type="OrthoDB" id="1938170at2759"/>
<evidence type="ECO:0000313" key="3">
    <source>
        <dbReference type="EMBL" id="TXG58368.1"/>
    </source>
</evidence>
<proteinExistence type="predicted"/>
<dbReference type="PROSITE" id="PS50158">
    <property type="entry name" value="ZF_CCHC"/>
    <property type="match status" value="1"/>
</dbReference>
<dbReference type="PANTHER" id="PTHR31286">
    <property type="entry name" value="GLYCINE-RICH CELL WALL STRUCTURAL PROTEIN 1.8-LIKE"/>
    <property type="match status" value="1"/>
</dbReference>
<dbReference type="GO" id="GO:0003676">
    <property type="term" value="F:nucleic acid binding"/>
    <property type="evidence" value="ECO:0007669"/>
    <property type="project" value="InterPro"/>
</dbReference>
<dbReference type="InterPro" id="IPR040256">
    <property type="entry name" value="At4g02000-like"/>
</dbReference>
<sequence>MDVEEVTKLFASLSLTDKDGPVVKLDTHMEEIQEPKVAPSLVGKIFANELINRYVFKRNIPKIWRTTQEFEVEWIRENIFAFHFTNQMDRKRVIARGPWSFDNFLLALEEPKGLSDSDIAKMQFNCVEFWIQIHKAPLMCMNKQTVIFLGKQIGVLKAIDLGESGHCWGEYLQVRVGIDANKPLRRVLRVDLGGSEKEVVVMLLRYERLPKYCFHCGMLGHEHIECPEEDSINRGKDYNDTYKFGSWLRASSIPKWKEKASTVMLI</sequence>